<dbReference type="SMART" id="SM00165">
    <property type="entry name" value="UBA"/>
    <property type="match status" value="1"/>
</dbReference>
<feature type="binding site" evidence="8">
    <location>
        <position position="1090"/>
    </location>
    <ligand>
        <name>ATP</name>
        <dbReference type="ChEBI" id="CHEBI:30616"/>
    </ligand>
</feature>
<proteinExistence type="predicted"/>
<evidence type="ECO:0000313" key="12">
    <source>
        <dbReference type="EMBL" id="EME27492.1"/>
    </source>
</evidence>
<evidence type="ECO:0000256" key="4">
    <source>
        <dbReference type="ARBA" id="ARBA00022777"/>
    </source>
</evidence>
<dbReference type="InterPro" id="IPR008942">
    <property type="entry name" value="ENTH_VHS"/>
</dbReference>
<dbReference type="GO" id="GO:0004674">
    <property type="term" value="F:protein serine/threonine kinase activity"/>
    <property type="evidence" value="ECO:0007669"/>
    <property type="project" value="UniProtKB-KW"/>
</dbReference>
<dbReference type="OMA" id="HIRWIVI"/>
<evidence type="ECO:0000256" key="9">
    <source>
        <dbReference type="SAM" id="MobiDB-lite"/>
    </source>
</evidence>
<feature type="domain" description="Protein kinase" evidence="10">
    <location>
        <begin position="1063"/>
        <end position="1320"/>
    </location>
</feature>
<dbReference type="InterPro" id="IPR011009">
    <property type="entry name" value="Kinase-like_dom_sf"/>
</dbReference>
<sequence length="1320" mass="149091">MSVGQVNKLDATFIDFLEIESGKNRKVRGGSGKVWILRFLHPVSTTSNSSNNETLLWVAESVDNGDKLVVKFEVAHNPSEWELLLKEAEDWKALSDCSLQKKQETVYEELESKTRLDGESDKANVLYGSLQVLPFTRLLDYAKVPYARSCLIFIVEYINVAPLRPPVTEEQLLAILKNIIQGVLIMRELGMGVHGDLSLDKLLYCKESGVKIGGFGLKRRKKATTLSSWLENSPERLDKEDVYQIGAVAYELCCGNKPFQGGERDSTTKIQAVFGRVSFPEAACRRYSSQILEVIRRCLSKNPSQRPDSFSLSYIVAAAQGLVPPMSDMPAQERTGRDSVTMEKESSVGRRKTEEGISLSSSTNNLRAIERTSQDDPVGPRNTSTQIVEPGRGLSRDDLYLLHLYHVPHNVTRGPWESYHRPGSFESSLAKATTNTPKPAKPKHIRWIVIDIWERHMGMVLYESFASHLRSSSATVVFKYLTVIYKVMVDGPPEFLELSYRQASDQLFEYLERVWSREHLQNVSVTDDVYLFCFAGGEISRFSTLLRLKAKLFHDFSAVFDGSRSKIASYQQHYQQQLLLTVSHGHSRHMGKSELPGTPEDPLQGKREPLLHAFVNLIEHCFKLSAYFLSCNDPCRELKLMVIPSLAIEITKAYFASLSCFYFLTQYYRERRDLEGLRTCYNTFCSGHQQTYTFVDSVLAEPNVAELCREGTLPKLCFSIAPLEAFFEPAPETPSHLESDKRLNSMVEKGRFPFQVELRELLNMGFTRDHAQLALERTQGDVNAAVAQLVDDFASPDKIAKLLDSERPLAVGERTVTKRMEEQVFSPFRGQQHLVEEIKDRRQTHNVSSNAMPNGVINQPKPSNSEQKIVLNDPQGWEKFRQRLTAENSTHSKSDRGYHVGNGDEPTPEKIGNKQDAKRGRPRASSAVEFSSSHNDDILNEKVSKEFDMKKPLNAQANHSRTIADKNAQHTRHLDDRVQAPVAKQKNLNKEQVENKNDKVQIADKMKNEKFEKPHAPFCHCVICEAAKNIQKVSLSSKVTPFSGGGSLMRSLNPSFEIDPTELEWGPLIGQGGFGQVYKARFRGTAVAVKTISAMALVNQNAVKEFQSEVAVLCTLRHPNVILFMGACTRPPHLFIVTEFMSKGTLFDILHRYRVPMNWSLMKRMALDVCRGMTYLHASKLLHRDLKSSNLMLDDHFTVKVGDFGLTRLIATQTQGPMTGQCGTFQYMAPEVLANQPYSEKADVYSFGIILWEMVAKQLPYYGIQPMQVAVAVLSKQMRPPMPPSCPAPLAQLIQSCWQQDPSRRPSFPEIMKLLEQMPY</sequence>
<dbReference type="SUPFAM" id="SSF56112">
    <property type="entry name" value="Protein kinase-like (PK-like)"/>
    <property type="match status" value="2"/>
</dbReference>
<evidence type="ECO:0000256" key="7">
    <source>
        <dbReference type="ARBA" id="ARBA00048679"/>
    </source>
</evidence>
<dbReference type="GO" id="GO:0005543">
    <property type="term" value="F:phospholipid binding"/>
    <property type="evidence" value="ECO:0007669"/>
    <property type="project" value="InterPro"/>
</dbReference>
<gene>
    <name evidence="12" type="ORF">Gasu_49420</name>
</gene>
<dbReference type="InterPro" id="IPR051681">
    <property type="entry name" value="Ser/Thr_Kinases-Pseudokinases"/>
</dbReference>
<dbReference type="FunFam" id="3.30.200.20:FF:000034">
    <property type="entry name" value="Kinase suppressor of Ras 1"/>
    <property type="match status" value="1"/>
</dbReference>
<evidence type="ECO:0000256" key="6">
    <source>
        <dbReference type="ARBA" id="ARBA00047899"/>
    </source>
</evidence>
<dbReference type="PANTHER" id="PTHR44329:SF298">
    <property type="entry name" value="MIXED LINEAGE KINASE DOMAIN-LIKE PROTEIN"/>
    <property type="match status" value="1"/>
</dbReference>
<evidence type="ECO:0000256" key="8">
    <source>
        <dbReference type="PROSITE-ProRule" id="PRU10141"/>
    </source>
</evidence>
<feature type="compositionally biased region" description="Basic and acidic residues" evidence="9">
    <location>
        <begin position="907"/>
        <end position="919"/>
    </location>
</feature>
<keyword evidence="5 8" id="KW-0067">ATP-binding</keyword>
<dbReference type="InterPro" id="IPR017441">
    <property type="entry name" value="Protein_kinase_ATP_BS"/>
</dbReference>
<dbReference type="InterPro" id="IPR001245">
    <property type="entry name" value="Ser-Thr/Tyr_kinase_cat_dom"/>
</dbReference>
<evidence type="ECO:0000313" key="13">
    <source>
        <dbReference type="Proteomes" id="UP000030680"/>
    </source>
</evidence>
<feature type="domain" description="UBA" evidence="11">
    <location>
        <begin position="745"/>
        <end position="792"/>
    </location>
</feature>
<dbReference type="eggNOG" id="KOG0192">
    <property type="taxonomic scope" value="Eukaryota"/>
</dbReference>
<organism evidence="12 13">
    <name type="scientific">Galdieria sulphuraria</name>
    <name type="common">Red alga</name>
    <dbReference type="NCBI Taxonomy" id="130081"/>
    <lineage>
        <taxon>Eukaryota</taxon>
        <taxon>Rhodophyta</taxon>
        <taxon>Bangiophyceae</taxon>
        <taxon>Galdieriales</taxon>
        <taxon>Galdieriaceae</taxon>
        <taxon>Galdieria</taxon>
    </lineage>
</organism>
<evidence type="ECO:0000256" key="1">
    <source>
        <dbReference type="ARBA" id="ARBA00022527"/>
    </source>
</evidence>
<dbReference type="Pfam" id="PF00627">
    <property type="entry name" value="UBA"/>
    <property type="match status" value="1"/>
</dbReference>
<feature type="region of interest" description="Disordered" evidence="9">
    <location>
        <begin position="371"/>
        <end position="390"/>
    </location>
</feature>
<dbReference type="CDD" id="cd13999">
    <property type="entry name" value="STKc_MAP3K-like"/>
    <property type="match status" value="1"/>
</dbReference>
<dbReference type="PROSITE" id="PS00107">
    <property type="entry name" value="PROTEIN_KINASE_ATP"/>
    <property type="match status" value="1"/>
</dbReference>
<dbReference type="RefSeq" id="XP_005704012.1">
    <property type="nucleotide sequence ID" value="XM_005703955.1"/>
</dbReference>
<keyword evidence="3 8" id="KW-0547">Nucleotide-binding</keyword>
<dbReference type="CDD" id="cd14270">
    <property type="entry name" value="UBA"/>
    <property type="match status" value="1"/>
</dbReference>
<dbReference type="PANTHER" id="PTHR44329">
    <property type="entry name" value="SERINE/THREONINE-PROTEIN KINASE TNNI3K-RELATED"/>
    <property type="match status" value="1"/>
</dbReference>
<feature type="compositionally biased region" description="Polar residues" evidence="9">
    <location>
        <begin position="845"/>
        <end position="867"/>
    </location>
</feature>
<evidence type="ECO:0000259" key="11">
    <source>
        <dbReference type="PROSITE" id="PS50030"/>
    </source>
</evidence>
<evidence type="ECO:0000256" key="5">
    <source>
        <dbReference type="ARBA" id="ARBA00022840"/>
    </source>
</evidence>
<dbReference type="InterPro" id="IPR011417">
    <property type="entry name" value="ANTH_dom"/>
</dbReference>
<dbReference type="PROSITE" id="PS50030">
    <property type="entry name" value="UBA"/>
    <property type="match status" value="1"/>
</dbReference>
<evidence type="ECO:0000259" key="10">
    <source>
        <dbReference type="PROSITE" id="PS50011"/>
    </source>
</evidence>
<dbReference type="PROSITE" id="PS50011">
    <property type="entry name" value="PROTEIN_KINASE_DOM"/>
    <property type="match status" value="2"/>
</dbReference>
<dbReference type="Proteomes" id="UP000030680">
    <property type="component" value="Unassembled WGS sequence"/>
</dbReference>
<dbReference type="Gene3D" id="1.10.8.10">
    <property type="entry name" value="DNA helicase RuvA subunit, C-terminal domain"/>
    <property type="match status" value="1"/>
</dbReference>
<dbReference type="InterPro" id="IPR000719">
    <property type="entry name" value="Prot_kinase_dom"/>
</dbReference>
<dbReference type="GeneID" id="17086396"/>
<dbReference type="SMART" id="SM00220">
    <property type="entry name" value="S_TKc"/>
    <property type="match status" value="1"/>
</dbReference>
<accession>M2XC57</accession>
<dbReference type="STRING" id="130081.M2XC57"/>
<keyword evidence="13" id="KW-1185">Reference proteome</keyword>
<reference evidence="13" key="1">
    <citation type="journal article" date="2013" name="Science">
        <title>Gene transfer from bacteria and archaea facilitated evolution of an extremophilic eukaryote.</title>
        <authorList>
            <person name="Schonknecht G."/>
            <person name="Chen W.H."/>
            <person name="Ternes C.M."/>
            <person name="Barbier G.G."/>
            <person name="Shrestha R.P."/>
            <person name="Stanke M."/>
            <person name="Brautigam A."/>
            <person name="Baker B.J."/>
            <person name="Banfield J.F."/>
            <person name="Garavito R.M."/>
            <person name="Carr K."/>
            <person name="Wilkerson C."/>
            <person name="Rensing S.A."/>
            <person name="Gagneul D."/>
            <person name="Dickenson N.E."/>
            <person name="Oesterhelt C."/>
            <person name="Lercher M.J."/>
            <person name="Weber A.P."/>
        </authorList>
    </citation>
    <scope>NUCLEOTIDE SEQUENCE [LARGE SCALE GENOMIC DNA]</scope>
    <source>
        <strain evidence="13">074W</strain>
    </source>
</reference>
<dbReference type="OrthoDB" id="1909at2759"/>
<dbReference type="InterPro" id="IPR009060">
    <property type="entry name" value="UBA-like_sf"/>
</dbReference>
<dbReference type="PRINTS" id="PR00109">
    <property type="entry name" value="TYRKINASE"/>
</dbReference>
<comment type="catalytic activity">
    <reaction evidence="7">
        <text>L-seryl-[protein] + ATP = O-phospho-L-seryl-[protein] + ADP + H(+)</text>
        <dbReference type="Rhea" id="RHEA:17989"/>
        <dbReference type="Rhea" id="RHEA-COMP:9863"/>
        <dbReference type="Rhea" id="RHEA-COMP:11604"/>
        <dbReference type="ChEBI" id="CHEBI:15378"/>
        <dbReference type="ChEBI" id="CHEBI:29999"/>
        <dbReference type="ChEBI" id="CHEBI:30616"/>
        <dbReference type="ChEBI" id="CHEBI:83421"/>
        <dbReference type="ChEBI" id="CHEBI:456216"/>
        <dbReference type="EC" id="2.7.11.1"/>
    </reaction>
</comment>
<dbReference type="KEGG" id="gsl:Gasu_49420"/>
<dbReference type="Pfam" id="PF00069">
    <property type="entry name" value="Pkinase"/>
    <property type="match status" value="1"/>
</dbReference>
<feature type="region of interest" description="Disordered" evidence="9">
    <location>
        <begin position="885"/>
        <end position="937"/>
    </location>
</feature>
<dbReference type="Gene3D" id="1.25.40.90">
    <property type="match status" value="1"/>
</dbReference>
<dbReference type="Gene3D" id="1.10.510.10">
    <property type="entry name" value="Transferase(Phosphotransferase) domain 1"/>
    <property type="match status" value="2"/>
</dbReference>
<dbReference type="EMBL" id="KB454531">
    <property type="protein sequence ID" value="EME27492.1"/>
    <property type="molecule type" value="Genomic_DNA"/>
</dbReference>
<dbReference type="InterPro" id="IPR008271">
    <property type="entry name" value="Ser/Thr_kinase_AS"/>
</dbReference>
<dbReference type="SUPFAM" id="SSF46934">
    <property type="entry name" value="UBA-like"/>
    <property type="match status" value="1"/>
</dbReference>
<feature type="region of interest" description="Disordered" evidence="9">
    <location>
        <begin position="325"/>
        <end position="361"/>
    </location>
</feature>
<feature type="compositionally biased region" description="Basic and acidic residues" evidence="9">
    <location>
        <begin position="334"/>
        <end position="355"/>
    </location>
</feature>
<dbReference type="Gene3D" id="3.30.200.20">
    <property type="entry name" value="Phosphorylase Kinase, domain 1"/>
    <property type="match status" value="1"/>
</dbReference>
<comment type="catalytic activity">
    <reaction evidence="6">
        <text>L-threonyl-[protein] + ATP = O-phospho-L-threonyl-[protein] + ADP + H(+)</text>
        <dbReference type="Rhea" id="RHEA:46608"/>
        <dbReference type="Rhea" id="RHEA-COMP:11060"/>
        <dbReference type="Rhea" id="RHEA-COMP:11605"/>
        <dbReference type="ChEBI" id="CHEBI:15378"/>
        <dbReference type="ChEBI" id="CHEBI:30013"/>
        <dbReference type="ChEBI" id="CHEBI:30616"/>
        <dbReference type="ChEBI" id="CHEBI:61977"/>
        <dbReference type="ChEBI" id="CHEBI:456216"/>
        <dbReference type="EC" id="2.7.11.1"/>
    </reaction>
</comment>
<protein>
    <submittedName>
        <fullName evidence="12">Serine/threonine protein kinase</fullName>
        <ecNumber evidence="12">2.7.11.1</ecNumber>
    </submittedName>
</protein>
<dbReference type="EC" id="2.7.11.1" evidence="12"/>
<name>M2XC57_GALSU</name>
<feature type="region of interest" description="Disordered" evidence="9">
    <location>
        <begin position="841"/>
        <end position="868"/>
    </location>
</feature>
<dbReference type="SUPFAM" id="SSF48464">
    <property type="entry name" value="ENTH/VHS domain"/>
    <property type="match status" value="1"/>
</dbReference>
<evidence type="ECO:0000256" key="3">
    <source>
        <dbReference type="ARBA" id="ARBA00022741"/>
    </source>
</evidence>
<dbReference type="Pfam" id="PF07651">
    <property type="entry name" value="ANTH"/>
    <property type="match status" value="1"/>
</dbReference>
<keyword evidence="4 12" id="KW-0418">Kinase</keyword>
<dbReference type="Pfam" id="PF07714">
    <property type="entry name" value="PK_Tyr_Ser-Thr"/>
    <property type="match status" value="1"/>
</dbReference>
<dbReference type="GO" id="GO:0106310">
    <property type="term" value="F:protein serine kinase activity"/>
    <property type="evidence" value="ECO:0007669"/>
    <property type="project" value="RHEA"/>
</dbReference>
<dbReference type="Gramene" id="EME27492">
    <property type="protein sequence ID" value="EME27492"/>
    <property type="gene ID" value="Gasu_49420"/>
</dbReference>
<keyword evidence="1 12" id="KW-0723">Serine/threonine-protein kinase</keyword>
<dbReference type="CDD" id="cd16986">
    <property type="entry name" value="ANTH_N_Sla2p_HIP1_like"/>
    <property type="match status" value="1"/>
</dbReference>
<dbReference type="PROSITE" id="PS00108">
    <property type="entry name" value="PROTEIN_KINASE_ST"/>
    <property type="match status" value="1"/>
</dbReference>
<evidence type="ECO:0000256" key="2">
    <source>
        <dbReference type="ARBA" id="ARBA00022679"/>
    </source>
</evidence>
<dbReference type="GO" id="GO:0005524">
    <property type="term" value="F:ATP binding"/>
    <property type="evidence" value="ECO:0007669"/>
    <property type="project" value="UniProtKB-UniRule"/>
</dbReference>
<dbReference type="InterPro" id="IPR015940">
    <property type="entry name" value="UBA"/>
</dbReference>
<feature type="domain" description="Protein kinase" evidence="10">
    <location>
        <begin position="20"/>
        <end position="323"/>
    </location>
</feature>
<keyword evidence="2 12" id="KW-0808">Transferase</keyword>